<dbReference type="PANTHER" id="PTHR11727">
    <property type="entry name" value="DIMETHYLADENOSINE TRANSFERASE"/>
    <property type="match status" value="1"/>
</dbReference>
<gene>
    <name evidence="7" type="primary">rsmA</name>
    <name evidence="7 10" type="synonym">ksgA</name>
    <name evidence="10" type="ordered locus">TREPR_3485</name>
</gene>
<evidence type="ECO:0000256" key="1">
    <source>
        <dbReference type="ARBA" id="ARBA00022490"/>
    </source>
</evidence>
<dbReference type="InterPro" id="IPR020598">
    <property type="entry name" value="rRNA_Ade_methylase_Trfase_N"/>
</dbReference>
<dbReference type="Proteomes" id="UP000009223">
    <property type="component" value="Chromosome"/>
</dbReference>
<comment type="similarity">
    <text evidence="7">Belongs to the class I-like SAM-binding methyltransferase superfamily. rRNA adenine N(6)-methyltransferase family. RsmA subfamily.</text>
</comment>
<keyword evidence="3 7" id="KW-0489">Methyltransferase</keyword>
<dbReference type="InterPro" id="IPR023165">
    <property type="entry name" value="rRNA_Ade_diMease-like_C"/>
</dbReference>
<dbReference type="GO" id="GO:0003723">
    <property type="term" value="F:RNA binding"/>
    <property type="evidence" value="ECO:0007669"/>
    <property type="project" value="UniProtKB-UniRule"/>
</dbReference>
<comment type="function">
    <text evidence="7">Specifically dimethylates two adjacent adenosines (A1518 and A1519) in the loop of a conserved hairpin near the 3'-end of 16S rRNA in the 30S particle. May play a critical role in biogenesis of 30S subunits.</text>
</comment>
<keyword evidence="4 7" id="KW-0808">Transferase</keyword>
<dbReference type="SUPFAM" id="SSF53335">
    <property type="entry name" value="S-adenosyl-L-methionine-dependent methyltransferases"/>
    <property type="match status" value="1"/>
</dbReference>
<dbReference type="PANTHER" id="PTHR11727:SF7">
    <property type="entry name" value="DIMETHYLADENOSINE TRANSFERASE-RELATED"/>
    <property type="match status" value="1"/>
</dbReference>
<feature type="domain" description="Ribosomal RNA adenine methylase transferase N-terminal" evidence="9">
    <location>
        <begin position="38"/>
        <end position="211"/>
    </location>
</feature>
<dbReference type="GO" id="GO:0052908">
    <property type="term" value="F:16S rRNA (adenine(1518)-N(6)/adenine(1519)-N(6))-dimethyltransferase activity"/>
    <property type="evidence" value="ECO:0007669"/>
    <property type="project" value="UniProtKB-EC"/>
</dbReference>
<dbReference type="AlphaFoldDB" id="F5YIY7"/>
<dbReference type="eggNOG" id="COG0030">
    <property type="taxonomic scope" value="Bacteria"/>
</dbReference>
<dbReference type="OrthoDB" id="9814755at2"/>
<evidence type="ECO:0000256" key="4">
    <source>
        <dbReference type="ARBA" id="ARBA00022679"/>
    </source>
</evidence>
<dbReference type="InterPro" id="IPR001737">
    <property type="entry name" value="KsgA/Erm"/>
</dbReference>
<proteinExistence type="inferred from homology"/>
<keyword evidence="1 7" id="KW-0963">Cytoplasm</keyword>
<keyword evidence="11" id="KW-1185">Reference proteome</keyword>
<dbReference type="NCBIfam" id="TIGR00755">
    <property type="entry name" value="ksgA"/>
    <property type="match status" value="1"/>
</dbReference>
<dbReference type="InterPro" id="IPR029063">
    <property type="entry name" value="SAM-dependent_MTases_sf"/>
</dbReference>
<keyword evidence="6 7" id="KW-0694">RNA-binding</keyword>
<evidence type="ECO:0000313" key="10">
    <source>
        <dbReference type="EMBL" id="AEF84119.1"/>
    </source>
</evidence>
<dbReference type="InterPro" id="IPR020596">
    <property type="entry name" value="rRNA_Ade_Mease_Trfase_CS"/>
</dbReference>
<dbReference type="InterPro" id="IPR011530">
    <property type="entry name" value="rRNA_adenine_dimethylase"/>
</dbReference>
<keyword evidence="2 7" id="KW-0698">rRNA processing</keyword>
<dbReference type="SMART" id="SM00650">
    <property type="entry name" value="rADc"/>
    <property type="match status" value="1"/>
</dbReference>
<keyword evidence="5 7" id="KW-0949">S-adenosyl-L-methionine</keyword>
<name>F5YIY7_TREPZ</name>
<feature type="binding site" evidence="7 8">
    <location>
        <position position="33"/>
    </location>
    <ligand>
        <name>S-adenosyl-L-methionine</name>
        <dbReference type="ChEBI" id="CHEBI:59789"/>
    </ligand>
</feature>
<dbReference type="KEGG" id="tpi:TREPR_3485"/>
<feature type="binding site" evidence="7 8">
    <location>
        <position position="31"/>
    </location>
    <ligand>
        <name>S-adenosyl-L-methionine</name>
        <dbReference type="ChEBI" id="CHEBI:59789"/>
    </ligand>
</feature>
<feature type="binding site" evidence="7 8">
    <location>
        <position position="104"/>
    </location>
    <ligand>
        <name>S-adenosyl-L-methionine</name>
        <dbReference type="ChEBI" id="CHEBI:59789"/>
    </ligand>
</feature>
<sequence>MPPSINYDSPQEIRAFLEKNGLGMRKHFGQNFLINPGARSRLLDALEIVPGDPVWEVGPGLGAMTAGLLERGAKVRAFEIDTGFIKALGEFFGDNPDFTLIPGDVFKTWPETPAGPANQAANFLGNLPYNIAAALLADLIEKNRLFTRMVVTVQREVARRICASAGSEDYSSISVLCASAYTIKPLMVLKGASFYPAPRVDSQGIRFDIRTDIAPQAYPPLFRPLVRGLFASRRKTVKNNLQSFILSGIIHPKEFQGAGKKPVQELALGLLETCGIDPNERAENLGISEFSALAAALTQEIPGGNDGDRRGS</sequence>
<dbReference type="STRING" id="545694.TREPR_3485"/>
<evidence type="ECO:0000313" key="11">
    <source>
        <dbReference type="Proteomes" id="UP000009223"/>
    </source>
</evidence>
<evidence type="ECO:0000256" key="3">
    <source>
        <dbReference type="ARBA" id="ARBA00022603"/>
    </source>
</evidence>
<dbReference type="HAMAP" id="MF_00607">
    <property type="entry name" value="16SrRNA_methyltr_A"/>
    <property type="match status" value="1"/>
</dbReference>
<dbReference type="Pfam" id="PF00398">
    <property type="entry name" value="RrnaAD"/>
    <property type="match status" value="1"/>
</dbReference>
<comment type="catalytic activity">
    <reaction evidence="7">
        <text>adenosine(1518)/adenosine(1519) in 16S rRNA + 4 S-adenosyl-L-methionine = N(6)-dimethyladenosine(1518)/N(6)-dimethyladenosine(1519) in 16S rRNA + 4 S-adenosyl-L-homocysteine + 4 H(+)</text>
        <dbReference type="Rhea" id="RHEA:19609"/>
        <dbReference type="Rhea" id="RHEA-COMP:10232"/>
        <dbReference type="Rhea" id="RHEA-COMP:10233"/>
        <dbReference type="ChEBI" id="CHEBI:15378"/>
        <dbReference type="ChEBI" id="CHEBI:57856"/>
        <dbReference type="ChEBI" id="CHEBI:59789"/>
        <dbReference type="ChEBI" id="CHEBI:74411"/>
        <dbReference type="ChEBI" id="CHEBI:74493"/>
        <dbReference type="EC" id="2.1.1.182"/>
    </reaction>
</comment>
<dbReference type="RefSeq" id="WP_015706808.1">
    <property type="nucleotide sequence ID" value="NC_015578.1"/>
</dbReference>
<evidence type="ECO:0000256" key="7">
    <source>
        <dbReference type="HAMAP-Rule" id="MF_00607"/>
    </source>
</evidence>
<protein>
    <recommendedName>
        <fullName evidence="7">Ribosomal RNA small subunit methyltransferase A</fullName>
        <ecNumber evidence="7">2.1.1.182</ecNumber>
    </recommendedName>
    <alternativeName>
        <fullName evidence="7">16S rRNA (adenine(1518)-N(6)/adenine(1519)-N(6))-dimethyltransferase</fullName>
    </alternativeName>
    <alternativeName>
        <fullName evidence="7">16S rRNA dimethyladenosine transferase</fullName>
    </alternativeName>
    <alternativeName>
        <fullName evidence="7">16S rRNA dimethylase</fullName>
    </alternativeName>
    <alternativeName>
        <fullName evidence="7">S-adenosylmethionine-6-N', N'-adenosyl(rRNA) dimethyltransferase</fullName>
    </alternativeName>
</protein>
<reference evidence="10 11" key="2">
    <citation type="journal article" date="2011" name="ISME J.">
        <title>RNA-seq reveals cooperative metabolic interactions between two termite-gut spirochete species in co-culture.</title>
        <authorList>
            <person name="Rosenthal A.Z."/>
            <person name="Matson E.G."/>
            <person name="Eldar A."/>
            <person name="Leadbetter J.R."/>
        </authorList>
    </citation>
    <scope>NUCLEOTIDE SEQUENCE [LARGE SCALE GENOMIC DNA]</scope>
    <source>
        <strain evidence="11">ATCC BAA-887 / DSM 12427 / ZAS-2</strain>
    </source>
</reference>
<feature type="binding site" evidence="7 8">
    <location>
        <position position="79"/>
    </location>
    <ligand>
        <name>S-adenosyl-L-methionine</name>
        <dbReference type="ChEBI" id="CHEBI:59789"/>
    </ligand>
</feature>
<dbReference type="GO" id="GO:0005829">
    <property type="term" value="C:cytosol"/>
    <property type="evidence" value="ECO:0007669"/>
    <property type="project" value="TreeGrafter"/>
</dbReference>
<dbReference type="PROSITE" id="PS51689">
    <property type="entry name" value="SAM_RNA_A_N6_MT"/>
    <property type="match status" value="1"/>
</dbReference>
<dbReference type="PROSITE" id="PS01131">
    <property type="entry name" value="RRNA_A_DIMETH"/>
    <property type="match status" value="1"/>
</dbReference>
<accession>F5YIY7</accession>
<comment type="subcellular location">
    <subcellularLocation>
        <location evidence="7">Cytoplasm</location>
    </subcellularLocation>
</comment>
<evidence type="ECO:0000259" key="9">
    <source>
        <dbReference type="SMART" id="SM00650"/>
    </source>
</evidence>
<feature type="binding site" evidence="7 8">
    <location>
        <position position="126"/>
    </location>
    <ligand>
        <name>S-adenosyl-L-methionine</name>
        <dbReference type="ChEBI" id="CHEBI:59789"/>
    </ligand>
</feature>
<evidence type="ECO:0000256" key="5">
    <source>
        <dbReference type="ARBA" id="ARBA00022691"/>
    </source>
</evidence>
<organism evidence="10 11">
    <name type="scientific">Treponema primitia (strain ATCC BAA-887 / DSM 12427 / ZAS-2)</name>
    <dbReference type="NCBI Taxonomy" id="545694"/>
    <lineage>
        <taxon>Bacteria</taxon>
        <taxon>Pseudomonadati</taxon>
        <taxon>Spirochaetota</taxon>
        <taxon>Spirochaetia</taxon>
        <taxon>Spirochaetales</taxon>
        <taxon>Treponemataceae</taxon>
        <taxon>Treponema</taxon>
    </lineage>
</organism>
<dbReference type="HOGENOM" id="CLU_041220_0_2_12"/>
<dbReference type="EC" id="2.1.1.182" evidence="7"/>
<dbReference type="Gene3D" id="3.40.50.150">
    <property type="entry name" value="Vaccinia Virus protein VP39"/>
    <property type="match status" value="1"/>
</dbReference>
<reference evidence="11" key="1">
    <citation type="submission" date="2009-12" db="EMBL/GenBank/DDBJ databases">
        <title>Complete sequence of Treponema primitia strain ZAS-2.</title>
        <authorList>
            <person name="Tetu S.G."/>
            <person name="Matson E."/>
            <person name="Ren Q."/>
            <person name="Seshadri R."/>
            <person name="Elbourne L."/>
            <person name="Hassan K.A."/>
            <person name="Durkin A."/>
            <person name="Radune D."/>
            <person name="Mohamoud Y."/>
            <person name="Shay R."/>
            <person name="Jin S."/>
            <person name="Zhang X."/>
            <person name="Lucey K."/>
            <person name="Ballor N.R."/>
            <person name="Ottesen E."/>
            <person name="Rosenthal R."/>
            <person name="Allen A."/>
            <person name="Leadbetter J.R."/>
            <person name="Paulsen I.T."/>
        </authorList>
    </citation>
    <scope>NUCLEOTIDE SEQUENCE [LARGE SCALE GENOMIC DNA]</scope>
    <source>
        <strain evidence="11">ATCC BAA-887 / DSM 12427 / ZAS-2</strain>
    </source>
</reference>
<dbReference type="Gene3D" id="1.10.8.100">
    <property type="entry name" value="Ribosomal RNA adenine dimethylase-like, domain 2"/>
    <property type="match status" value="1"/>
</dbReference>
<feature type="binding site" evidence="7 8">
    <location>
        <position position="58"/>
    </location>
    <ligand>
        <name>S-adenosyl-L-methionine</name>
        <dbReference type="ChEBI" id="CHEBI:59789"/>
    </ligand>
</feature>
<evidence type="ECO:0000256" key="2">
    <source>
        <dbReference type="ARBA" id="ARBA00022552"/>
    </source>
</evidence>
<dbReference type="EMBL" id="CP001843">
    <property type="protein sequence ID" value="AEF84119.1"/>
    <property type="molecule type" value="Genomic_DNA"/>
</dbReference>
<evidence type="ECO:0000256" key="8">
    <source>
        <dbReference type="PROSITE-ProRule" id="PRU01026"/>
    </source>
</evidence>
<evidence type="ECO:0000256" key="6">
    <source>
        <dbReference type="ARBA" id="ARBA00022884"/>
    </source>
</evidence>